<reference evidence="3 4" key="1">
    <citation type="journal article" date="2009" name="PLoS ONE">
        <title>The complete genome of Teredinibacter turnerae T7901: an intracellular endosymbiont of marine wood-boring bivalves (shipworms).</title>
        <authorList>
            <person name="Yang J.C."/>
            <person name="Madupu R."/>
            <person name="Durkin A.S."/>
            <person name="Ekborg N.A."/>
            <person name="Pedamallu C.S."/>
            <person name="Hostetler J.B."/>
            <person name="Radune D."/>
            <person name="Toms B.S."/>
            <person name="Henrissat B."/>
            <person name="Coutinho P.M."/>
            <person name="Schwarz S."/>
            <person name="Field L."/>
            <person name="Trindade-Silva A.E."/>
            <person name="Soares C.A.G."/>
            <person name="Elshahawi S."/>
            <person name="Hanora A."/>
            <person name="Schmidt E.W."/>
            <person name="Haygood M.G."/>
            <person name="Posfai J."/>
            <person name="Benner J."/>
            <person name="Madinger C."/>
            <person name="Nove J."/>
            <person name="Anton B."/>
            <person name="Chaudhary K."/>
            <person name="Foster J."/>
            <person name="Holman A."/>
            <person name="Kumar S."/>
            <person name="Lessard P.A."/>
            <person name="Luyten Y.A."/>
            <person name="Slatko B."/>
            <person name="Wood N."/>
            <person name="Wu B."/>
            <person name="Teplitski M."/>
            <person name="Mougous J.D."/>
            <person name="Ward N."/>
            <person name="Eisen J.A."/>
            <person name="Badger J.H."/>
            <person name="Distel D.L."/>
        </authorList>
    </citation>
    <scope>NUCLEOTIDE SEQUENCE [LARGE SCALE GENOMIC DNA]</scope>
    <source>
        <strain evidence="4">ATCC 39867 / T7901</strain>
    </source>
</reference>
<evidence type="ECO:0000259" key="2">
    <source>
        <dbReference type="Pfam" id="PF07995"/>
    </source>
</evidence>
<dbReference type="STRING" id="377629.TERTU_3715"/>
<feature type="domain" description="Glucose/Sorbosone dehydrogenase" evidence="2">
    <location>
        <begin position="43"/>
        <end position="299"/>
    </location>
</feature>
<name>C5BS99_TERTT</name>
<evidence type="ECO:0000256" key="1">
    <source>
        <dbReference type="SAM" id="SignalP"/>
    </source>
</evidence>
<dbReference type="PANTHER" id="PTHR19328:SF75">
    <property type="entry name" value="ALDOSE SUGAR DEHYDROGENASE YLII"/>
    <property type="match status" value="1"/>
</dbReference>
<protein>
    <recommendedName>
        <fullName evidence="2">Glucose/Sorbosone dehydrogenase domain-containing protein</fullName>
    </recommendedName>
</protein>
<dbReference type="OrthoDB" id="338827at2"/>
<dbReference type="InterPro" id="IPR011042">
    <property type="entry name" value="6-blade_b-propeller_TolB-like"/>
</dbReference>
<evidence type="ECO:0000313" key="3">
    <source>
        <dbReference type="EMBL" id="ACR14428.1"/>
    </source>
</evidence>
<dbReference type="HOGENOM" id="CLU_012344_3_2_6"/>
<keyword evidence="1" id="KW-0732">Signal</keyword>
<dbReference type="KEGG" id="ttu:TERTU_3715"/>
<dbReference type="Proteomes" id="UP000009080">
    <property type="component" value="Chromosome"/>
</dbReference>
<keyword evidence="4" id="KW-1185">Reference proteome</keyword>
<dbReference type="Pfam" id="PF07995">
    <property type="entry name" value="GSDH"/>
    <property type="match status" value="1"/>
</dbReference>
<dbReference type="SUPFAM" id="SSF50952">
    <property type="entry name" value="Soluble quinoprotein glucose dehydrogenase"/>
    <property type="match status" value="1"/>
</dbReference>
<evidence type="ECO:0000313" key="4">
    <source>
        <dbReference type="Proteomes" id="UP000009080"/>
    </source>
</evidence>
<dbReference type="eggNOG" id="COG2133">
    <property type="taxonomic scope" value="Bacteria"/>
</dbReference>
<feature type="chain" id="PRO_5002946638" description="Glucose/Sorbosone dehydrogenase domain-containing protein" evidence="1">
    <location>
        <begin position="19"/>
        <end position="373"/>
    </location>
</feature>
<proteinExistence type="predicted"/>
<organism evidence="3 4">
    <name type="scientific">Teredinibacter turnerae (strain ATCC 39867 / T7901)</name>
    <dbReference type="NCBI Taxonomy" id="377629"/>
    <lineage>
        <taxon>Bacteria</taxon>
        <taxon>Pseudomonadati</taxon>
        <taxon>Pseudomonadota</taxon>
        <taxon>Gammaproteobacteria</taxon>
        <taxon>Cellvibrionales</taxon>
        <taxon>Cellvibrionaceae</taxon>
        <taxon>Teredinibacter</taxon>
    </lineage>
</organism>
<dbReference type="RefSeq" id="WP_015820542.1">
    <property type="nucleotide sequence ID" value="NC_012997.1"/>
</dbReference>
<dbReference type="InterPro" id="IPR011041">
    <property type="entry name" value="Quinoprot_gluc/sorb_DH_b-prop"/>
</dbReference>
<gene>
    <name evidence="3" type="ordered locus">TERTU_3715</name>
</gene>
<accession>C5BS99</accession>
<dbReference type="InterPro" id="IPR012938">
    <property type="entry name" value="Glc/Sorbosone_DH"/>
</dbReference>
<dbReference type="AlphaFoldDB" id="C5BS99"/>
<dbReference type="EMBL" id="CP001614">
    <property type="protein sequence ID" value="ACR14428.1"/>
    <property type="molecule type" value="Genomic_DNA"/>
</dbReference>
<sequence>MRIWLALVLTTLFGFTHAAPSQPPASPSLKLTYCQQVRGGITDIEFIDAGQALITEKGGRLYFFSGCDKPATEVTRLSVDVRSELGLLGVAIAPGQEYVYLYYAPKGGTKVITRLSAFEFSRKAGVPVLGKEKVLLEIEQPYNNHDGGSLKFGPDGNLYLGVGDGGSAGDPLDAGQNESLLLGSILRITPAPKTAAGYKIPAGNLTSFNPKAAPEILAMGLRNPWKMSFDSSGNLIVADVGQNLYEEISIIPHSAIGKKPLNLGWRLREAAHCFNPKKDCMKPDLLEPVYEYDRSFGASITGGETVKLNDREFYTFADFASGKIGVLDLAVPDALFLSDASSSKHWTTFGKSNSGELYIADIEGNIYRLSLDL</sequence>
<dbReference type="PANTHER" id="PTHR19328">
    <property type="entry name" value="HEDGEHOG-INTERACTING PROTEIN"/>
    <property type="match status" value="1"/>
</dbReference>
<feature type="signal peptide" evidence="1">
    <location>
        <begin position="1"/>
        <end position="18"/>
    </location>
</feature>
<dbReference type="Gene3D" id="2.120.10.30">
    <property type="entry name" value="TolB, C-terminal domain"/>
    <property type="match status" value="1"/>
</dbReference>